<dbReference type="AlphaFoldDB" id="A0A9N8EEZ2"/>
<feature type="compositionally biased region" description="Basic and acidic residues" evidence="2">
    <location>
        <begin position="303"/>
        <end position="315"/>
    </location>
</feature>
<feature type="region of interest" description="Disordered" evidence="2">
    <location>
        <begin position="294"/>
        <end position="318"/>
    </location>
</feature>
<feature type="compositionally biased region" description="Basic residues" evidence="2">
    <location>
        <begin position="51"/>
        <end position="64"/>
    </location>
</feature>
<accession>A0A9N8EEZ2</accession>
<feature type="compositionally biased region" description="Polar residues" evidence="2">
    <location>
        <begin position="560"/>
        <end position="576"/>
    </location>
</feature>
<dbReference type="OrthoDB" id="60033at2759"/>
<feature type="compositionally biased region" description="Low complexity" evidence="2">
    <location>
        <begin position="140"/>
        <end position="153"/>
    </location>
</feature>
<proteinExistence type="predicted"/>
<feature type="coiled-coil region" evidence="1">
    <location>
        <begin position="335"/>
        <end position="379"/>
    </location>
</feature>
<evidence type="ECO:0000313" key="4">
    <source>
        <dbReference type="Proteomes" id="UP001153069"/>
    </source>
</evidence>
<feature type="compositionally biased region" description="Polar residues" evidence="2">
    <location>
        <begin position="232"/>
        <end position="260"/>
    </location>
</feature>
<feature type="compositionally biased region" description="Basic and acidic residues" evidence="2">
    <location>
        <begin position="128"/>
        <end position="139"/>
    </location>
</feature>
<keyword evidence="1" id="KW-0175">Coiled coil</keyword>
<comment type="caution">
    <text evidence="3">The sequence shown here is derived from an EMBL/GenBank/DDBJ whole genome shotgun (WGS) entry which is preliminary data.</text>
</comment>
<dbReference type="Proteomes" id="UP001153069">
    <property type="component" value="Unassembled WGS sequence"/>
</dbReference>
<sequence length="620" mass="66985">MSLKEMLPSLANDGEGSPTSVASKKMPAGERQKSSLKAALLKRQDSAHSTGGKKRSSRSPKKSRSSGTDEQAVPRPSMLKRVNSQADRRISSRSPPRRATQTDKVKKKDIKRTYSSSSRDKTRVRRSKSQDDGRMHHTESISNLSSKRSGSKSSNRESKRQQYRAEEECRKTTKMANSQTDSSEDERELEALIHATDAALDAPTTSGTGAGPSRQSRRASRARTVSPHRSGASIQRSQLTQGLSLQPESFHTSFSQTTSGGMCKPDPLASTWHSNRRNVLGRSREDLMKELGYSAPPRTCTKKRADDVQKEKESVDDVQNLSKTPMSEAQPKTDVALLFKMVTSLQEELTELREQVKTVPTLQEELQALRQQVKLLRGERGRAGTKAPTCVTLDSDICTTPGSSSGIVLPITKHVTRTPKTNAKPADYRFSKAGDDDLHFADLEEVPEMDGSEMLRIMAACLAMEPDPSTPAARRATKIAEGVSDAALTLGKSGVGLVVGTRKAATDVVVGTGKVATDVVVGTGKVGMDVVKGTVNAGKTGVSVAGKTLRMLGSVAEMSLSGSPKNNGKCNPNRWNRVTPGEKAHPSSLPKQMNDLDDSDDDDFSVSSFSSPRHVPTATS</sequence>
<gene>
    <name evidence="3" type="ORF">SEMRO_1087_G239870.1</name>
</gene>
<keyword evidence="4" id="KW-1185">Reference proteome</keyword>
<protein>
    <submittedName>
        <fullName evidence="3">Uncharacterized protein</fullName>
    </submittedName>
</protein>
<evidence type="ECO:0000313" key="3">
    <source>
        <dbReference type="EMBL" id="CAB9520267.1"/>
    </source>
</evidence>
<feature type="region of interest" description="Disordered" evidence="2">
    <location>
        <begin position="1"/>
        <end position="275"/>
    </location>
</feature>
<name>A0A9N8EEZ2_9STRA</name>
<feature type="region of interest" description="Disordered" evidence="2">
    <location>
        <begin position="559"/>
        <end position="620"/>
    </location>
</feature>
<feature type="compositionally biased region" description="Basic and acidic residues" evidence="2">
    <location>
        <begin position="154"/>
        <end position="171"/>
    </location>
</feature>
<evidence type="ECO:0000256" key="2">
    <source>
        <dbReference type="SAM" id="MobiDB-lite"/>
    </source>
</evidence>
<reference evidence="3" key="1">
    <citation type="submission" date="2020-06" db="EMBL/GenBank/DDBJ databases">
        <authorList>
            <consortium name="Plant Systems Biology data submission"/>
        </authorList>
    </citation>
    <scope>NUCLEOTIDE SEQUENCE</scope>
    <source>
        <strain evidence="3">D6</strain>
    </source>
</reference>
<organism evidence="3 4">
    <name type="scientific">Seminavis robusta</name>
    <dbReference type="NCBI Taxonomy" id="568900"/>
    <lineage>
        <taxon>Eukaryota</taxon>
        <taxon>Sar</taxon>
        <taxon>Stramenopiles</taxon>
        <taxon>Ochrophyta</taxon>
        <taxon>Bacillariophyta</taxon>
        <taxon>Bacillariophyceae</taxon>
        <taxon>Bacillariophycidae</taxon>
        <taxon>Naviculales</taxon>
        <taxon>Naviculaceae</taxon>
        <taxon>Seminavis</taxon>
    </lineage>
</organism>
<evidence type="ECO:0000256" key="1">
    <source>
        <dbReference type="SAM" id="Coils"/>
    </source>
</evidence>
<dbReference type="EMBL" id="CAICTM010001085">
    <property type="protein sequence ID" value="CAB9520267.1"/>
    <property type="molecule type" value="Genomic_DNA"/>
</dbReference>
<feature type="compositionally biased region" description="Acidic residues" evidence="2">
    <location>
        <begin position="595"/>
        <end position="604"/>
    </location>
</feature>